<evidence type="ECO:0008006" key="4">
    <source>
        <dbReference type="Google" id="ProtNLM"/>
    </source>
</evidence>
<gene>
    <name evidence="2" type="ORF">N7509_014108</name>
</gene>
<dbReference type="EMBL" id="JAPZBU010000013">
    <property type="protein sequence ID" value="KAJ5369496.1"/>
    <property type="molecule type" value="Genomic_DNA"/>
</dbReference>
<reference evidence="2" key="1">
    <citation type="submission" date="2022-12" db="EMBL/GenBank/DDBJ databases">
        <authorList>
            <person name="Petersen C."/>
        </authorList>
    </citation>
    <scope>NUCLEOTIDE SEQUENCE</scope>
    <source>
        <strain evidence="2">IBT 29677</strain>
    </source>
</reference>
<feature type="region of interest" description="Disordered" evidence="1">
    <location>
        <begin position="43"/>
        <end position="71"/>
    </location>
</feature>
<dbReference type="OrthoDB" id="3262926at2759"/>
<accession>A0A9W9S005</accession>
<evidence type="ECO:0000313" key="3">
    <source>
        <dbReference type="Proteomes" id="UP001147747"/>
    </source>
</evidence>
<feature type="compositionally biased region" description="Pro residues" evidence="1">
    <location>
        <begin position="15"/>
        <end position="24"/>
    </location>
</feature>
<evidence type="ECO:0000313" key="2">
    <source>
        <dbReference type="EMBL" id="KAJ5369496.1"/>
    </source>
</evidence>
<keyword evidence="3" id="KW-1185">Reference proteome</keyword>
<sequence>MFGNEGDNGASGSPLPLPASPPPLEDLTFNVSRSIMEFDQGDKGVANYKSVSSPPPPPPPPPPPAFKNPDFRRLVEDPNFRLSKYILKPMSAPPGYFYEPKEPLSYHNPFTSPTGHYFLYGTLADPTILRELLSLKTEPQLRPVVYGSVYYVETERQGDTLADYETNNYQTTPCYITFTNGGEPGNIFGHVFEFCENEGESNDGSFDLQALLGSLMKIAEDSSDVAVDVA</sequence>
<dbReference type="RefSeq" id="XP_056480734.1">
    <property type="nucleotide sequence ID" value="XM_056638745.1"/>
</dbReference>
<reference evidence="2" key="2">
    <citation type="journal article" date="2023" name="IMA Fungus">
        <title>Comparative genomic study of the Penicillium genus elucidates a diverse pangenome and 15 lateral gene transfer events.</title>
        <authorList>
            <person name="Petersen C."/>
            <person name="Sorensen T."/>
            <person name="Nielsen M.R."/>
            <person name="Sondergaard T.E."/>
            <person name="Sorensen J.L."/>
            <person name="Fitzpatrick D.A."/>
            <person name="Frisvad J.C."/>
            <person name="Nielsen K.L."/>
        </authorList>
    </citation>
    <scope>NUCLEOTIDE SEQUENCE</scope>
    <source>
        <strain evidence="2">IBT 29677</strain>
    </source>
</reference>
<evidence type="ECO:0000256" key="1">
    <source>
        <dbReference type="SAM" id="MobiDB-lite"/>
    </source>
</evidence>
<comment type="caution">
    <text evidence="2">The sequence shown here is derived from an EMBL/GenBank/DDBJ whole genome shotgun (WGS) entry which is preliminary data.</text>
</comment>
<dbReference type="GeneID" id="81377725"/>
<feature type="compositionally biased region" description="Pro residues" evidence="1">
    <location>
        <begin position="53"/>
        <end position="66"/>
    </location>
</feature>
<dbReference type="Proteomes" id="UP001147747">
    <property type="component" value="Unassembled WGS sequence"/>
</dbReference>
<proteinExistence type="predicted"/>
<feature type="region of interest" description="Disordered" evidence="1">
    <location>
        <begin position="1"/>
        <end position="26"/>
    </location>
</feature>
<dbReference type="AlphaFoldDB" id="A0A9W9S005"/>
<organism evidence="2 3">
    <name type="scientific">Penicillium cosmopolitanum</name>
    <dbReference type="NCBI Taxonomy" id="1131564"/>
    <lineage>
        <taxon>Eukaryota</taxon>
        <taxon>Fungi</taxon>
        <taxon>Dikarya</taxon>
        <taxon>Ascomycota</taxon>
        <taxon>Pezizomycotina</taxon>
        <taxon>Eurotiomycetes</taxon>
        <taxon>Eurotiomycetidae</taxon>
        <taxon>Eurotiales</taxon>
        <taxon>Aspergillaceae</taxon>
        <taxon>Penicillium</taxon>
    </lineage>
</organism>
<name>A0A9W9S005_9EURO</name>
<protein>
    <recommendedName>
        <fullName evidence="4">Gamma-glutamylcyclotransferase AIG2-like domain-containing protein</fullName>
    </recommendedName>
</protein>